<reference evidence="2" key="1">
    <citation type="submission" date="2018-02" db="EMBL/GenBank/DDBJ databases">
        <title>Rhizophora mucronata_Transcriptome.</title>
        <authorList>
            <person name="Meera S.P."/>
            <person name="Sreeshan A."/>
            <person name="Augustine A."/>
        </authorList>
    </citation>
    <scope>NUCLEOTIDE SEQUENCE</scope>
    <source>
        <tissue evidence="2">Leaf</tissue>
    </source>
</reference>
<feature type="transmembrane region" description="Helical" evidence="1">
    <location>
        <begin position="12"/>
        <end position="32"/>
    </location>
</feature>
<proteinExistence type="predicted"/>
<name>A0A2P2NTX0_RHIMU</name>
<evidence type="ECO:0000256" key="1">
    <source>
        <dbReference type="SAM" id="Phobius"/>
    </source>
</evidence>
<evidence type="ECO:0000313" key="2">
    <source>
        <dbReference type="EMBL" id="MBX45831.1"/>
    </source>
</evidence>
<keyword evidence="1" id="KW-1133">Transmembrane helix</keyword>
<dbReference type="EMBL" id="GGEC01065347">
    <property type="protein sequence ID" value="MBX45831.1"/>
    <property type="molecule type" value="Transcribed_RNA"/>
</dbReference>
<dbReference type="AlphaFoldDB" id="A0A2P2NTX0"/>
<protein>
    <submittedName>
        <fullName evidence="2">Uncharacterized protein</fullName>
    </submittedName>
</protein>
<sequence>MMSVTSTPQFFSMCLSSICLVPPLFLFLYLMLQ</sequence>
<accession>A0A2P2NTX0</accession>
<organism evidence="2">
    <name type="scientific">Rhizophora mucronata</name>
    <name type="common">Asiatic mangrove</name>
    <dbReference type="NCBI Taxonomy" id="61149"/>
    <lineage>
        <taxon>Eukaryota</taxon>
        <taxon>Viridiplantae</taxon>
        <taxon>Streptophyta</taxon>
        <taxon>Embryophyta</taxon>
        <taxon>Tracheophyta</taxon>
        <taxon>Spermatophyta</taxon>
        <taxon>Magnoliopsida</taxon>
        <taxon>eudicotyledons</taxon>
        <taxon>Gunneridae</taxon>
        <taxon>Pentapetalae</taxon>
        <taxon>rosids</taxon>
        <taxon>fabids</taxon>
        <taxon>Malpighiales</taxon>
        <taxon>Rhizophoraceae</taxon>
        <taxon>Rhizophora</taxon>
    </lineage>
</organism>
<keyword evidence="1" id="KW-0472">Membrane</keyword>
<keyword evidence="1" id="KW-0812">Transmembrane</keyword>